<sequence>MLEVIRSLFSYILLVYNEENHYTGWSIREGVFVIIDFIGRQESRKEAHKFIKNFDSAIKSERLLENVPEKLYRYTSLNEYVLDNIEKKEVTVTSPILFNDTFDTRWPKEFLPDDNPKIDSDIGELVPCYEKRRRDVKDDELGKLVQKSLVDFPTRIFRVACFTTTESKDTFWGMYADNSKGICIGYKDLKKDYFYPIVYSEVKVDTSKISDPYGDQDKFKLALLLSTINKKKDWSAEEEWRFLLAYDWGWNDERFGATPASIDCIYLGEEFIEHWKEQKKRAKEKYDKILTPFLKKIQEQNIPLKVMEKSLHFGNLTSRSITIKEVLDLIEVD</sequence>
<dbReference type="EMBL" id="AAAWLI010000004">
    <property type="protein sequence ID" value="EAF3075347.1"/>
    <property type="molecule type" value="Genomic_DNA"/>
</dbReference>
<protein>
    <submittedName>
        <fullName evidence="1">DUF2971 domain-containing protein</fullName>
    </submittedName>
</protein>
<comment type="caution">
    <text evidence="1">The sequence shown here is derived from an EMBL/GenBank/DDBJ whole genome shotgun (WGS) entry which is preliminary data.</text>
</comment>
<organism evidence="1 2">
    <name type="scientific">Listeria monocytogenes serotype 1/2a</name>
    <dbReference type="NCBI Taxonomy" id="1906951"/>
    <lineage>
        <taxon>Bacteria</taxon>
        <taxon>Bacillati</taxon>
        <taxon>Bacillota</taxon>
        <taxon>Bacilli</taxon>
        <taxon>Bacillales</taxon>
        <taxon>Listeriaceae</taxon>
        <taxon>Listeria</taxon>
    </lineage>
</organism>
<dbReference type="Proteomes" id="UP000724783">
    <property type="component" value="Unassembled WGS sequence"/>
</dbReference>
<gene>
    <name evidence="1" type="ORF">CS106_12990</name>
</gene>
<name>A0A9P1YNV7_LISMN</name>
<dbReference type="AlphaFoldDB" id="A0A9P1YNV7"/>
<evidence type="ECO:0000313" key="1">
    <source>
        <dbReference type="EMBL" id="EAF3075347.1"/>
    </source>
</evidence>
<reference evidence="1" key="1">
    <citation type="submission" date="2018-06" db="EMBL/GenBank/DDBJ databases">
        <authorList>
            <consortium name="GenomeTrakr: Next Generation Sequencing Network for Food Pathogen Tracability"/>
        </authorList>
    </citation>
    <scope>NUCLEOTIDE SEQUENCE</scope>
    <source>
        <strain evidence="1">2009L-1297/TB0440</strain>
    </source>
</reference>
<proteinExistence type="predicted"/>
<accession>A0A9P1YNV7</accession>
<evidence type="ECO:0000313" key="2">
    <source>
        <dbReference type="Proteomes" id="UP000724783"/>
    </source>
</evidence>